<dbReference type="PANTHER" id="PTHR42872">
    <property type="entry name" value="PROTEIN-GLUTAMATE METHYLESTERASE/PROTEIN-GLUTAMINE GLUTAMINASE"/>
    <property type="match status" value="1"/>
</dbReference>
<dbReference type="AlphaFoldDB" id="A0A6L3SUI3"/>
<dbReference type="Gene3D" id="3.40.50.180">
    <property type="entry name" value="Methylesterase CheB, C-terminal domain"/>
    <property type="match status" value="1"/>
</dbReference>
<dbReference type="Proteomes" id="UP000474159">
    <property type="component" value="Unassembled WGS sequence"/>
</dbReference>
<dbReference type="RefSeq" id="WP_151001920.1">
    <property type="nucleotide sequence ID" value="NZ_BPQY01000259.1"/>
</dbReference>
<evidence type="ECO:0000259" key="5">
    <source>
        <dbReference type="PROSITE" id="PS50122"/>
    </source>
</evidence>
<dbReference type="PANTHER" id="PTHR42872:SF6">
    <property type="entry name" value="PROTEIN-GLUTAMATE METHYLESTERASE_PROTEIN-GLUTAMINE GLUTAMINASE"/>
    <property type="match status" value="1"/>
</dbReference>
<dbReference type="InterPro" id="IPR035909">
    <property type="entry name" value="CheB_C"/>
</dbReference>
<comment type="caution">
    <text evidence="6">The sequence shown here is derived from an EMBL/GenBank/DDBJ whole genome shotgun (WGS) entry which is preliminary data.</text>
</comment>
<evidence type="ECO:0000313" key="7">
    <source>
        <dbReference type="Proteomes" id="UP000474159"/>
    </source>
</evidence>
<evidence type="ECO:0000313" key="6">
    <source>
        <dbReference type="EMBL" id="KAB1077133.1"/>
    </source>
</evidence>
<feature type="domain" description="CheB-type methylesterase" evidence="5">
    <location>
        <begin position="1"/>
        <end position="184"/>
    </location>
</feature>
<reference evidence="6 7" key="1">
    <citation type="submission" date="2019-09" db="EMBL/GenBank/DDBJ databases">
        <title>YIM 48816 draft genome.</title>
        <authorList>
            <person name="Jiang L."/>
        </authorList>
    </citation>
    <scope>NUCLEOTIDE SEQUENCE [LARGE SCALE GENOMIC DNA]</scope>
    <source>
        <strain evidence="6 7">YIM 48816</strain>
    </source>
</reference>
<feature type="active site" evidence="4">
    <location>
        <position position="128"/>
    </location>
</feature>
<dbReference type="GO" id="GO:0008984">
    <property type="term" value="F:protein-glutamate methylesterase activity"/>
    <property type="evidence" value="ECO:0007669"/>
    <property type="project" value="UniProtKB-EC"/>
</dbReference>
<dbReference type="CDD" id="cd16433">
    <property type="entry name" value="CheB"/>
    <property type="match status" value="1"/>
</dbReference>
<dbReference type="InterPro" id="IPR000673">
    <property type="entry name" value="Sig_transdc_resp-reg_Me-estase"/>
</dbReference>
<dbReference type="OrthoDB" id="9791760at2"/>
<evidence type="ECO:0000256" key="2">
    <source>
        <dbReference type="ARBA" id="ARBA00039140"/>
    </source>
</evidence>
<dbReference type="GO" id="GO:0006935">
    <property type="term" value="P:chemotaxis"/>
    <property type="evidence" value="ECO:0007669"/>
    <property type="project" value="UniProtKB-UniRule"/>
</dbReference>
<dbReference type="GO" id="GO:0000156">
    <property type="term" value="F:phosphorelay response regulator activity"/>
    <property type="evidence" value="ECO:0007669"/>
    <property type="project" value="InterPro"/>
</dbReference>
<accession>A0A6L3SUI3</accession>
<keyword evidence="7" id="KW-1185">Reference proteome</keyword>
<evidence type="ECO:0000256" key="1">
    <source>
        <dbReference type="ARBA" id="ARBA00022801"/>
    </source>
</evidence>
<dbReference type="Pfam" id="PF01339">
    <property type="entry name" value="CheB_methylest"/>
    <property type="match status" value="1"/>
</dbReference>
<dbReference type="GO" id="GO:0005737">
    <property type="term" value="C:cytoplasm"/>
    <property type="evidence" value="ECO:0007669"/>
    <property type="project" value="InterPro"/>
</dbReference>
<dbReference type="EC" id="3.1.1.61" evidence="2"/>
<protein>
    <recommendedName>
        <fullName evidence="2">protein-glutamate methylesterase</fullName>
        <ecNumber evidence="2">3.1.1.61</ecNumber>
    </recommendedName>
</protein>
<name>A0A6L3SUI3_9HYPH</name>
<gene>
    <name evidence="6" type="ORF">F6X53_19805</name>
</gene>
<comment type="catalytic activity">
    <reaction evidence="3">
        <text>[protein]-L-glutamate 5-O-methyl ester + H2O = L-glutamyl-[protein] + methanol + H(+)</text>
        <dbReference type="Rhea" id="RHEA:23236"/>
        <dbReference type="Rhea" id="RHEA-COMP:10208"/>
        <dbReference type="Rhea" id="RHEA-COMP:10311"/>
        <dbReference type="ChEBI" id="CHEBI:15377"/>
        <dbReference type="ChEBI" id="CHEBI:15378"/>
        <dbReference type="ChEBI" id="CHEBI:17790"/>
        <dbReference type="ChEBI" id="CHEBI:29973"/>
        <dbReference type="ChEBI" id="CHEBI:82795"/>
        <dbReference type="EC" id="3.1.1.61"/>
    </reaction>
</comment>
<feature type="active site" evidence="4">
    <location>
        <position position="10"/>
    </location>
</feature>
<feature type="active site" evidence="4">
    <location>
        <position position="37"/>
    </location>
</feature>
<sequence length="184" mass="19367">MQRIIVIAASAGSLDPLKQIVSALPVPCSASVFIVLHVGPNQAVLPALLGVLTDLAVVHAEDDTPIEQGHVYVAPPGWHMRLETGRIRLDQGPKVNHVRPAADPLFISAAETYRERVVGIVLSGYGDDGTDGLLAIHESGGLALVQDLDEAKVPGMPYAALYGDHPDAFLTAEKIGERVAALCG</sequence>
<evidence type="ECO:0000256" key="3">
    <source>
        <dbReference type="ARBA" id="ARBA00048267"/>
    </source>
</evidence>
<dbReference type="EMBL" id="VZZK01000023">
    <property type="protein sequence ID" value="KAB1077133.1"/>
    <property type="molecule type" value="Genomic_DNA"/>
</dbReference>
<evidence type="ECO:0000256" key="4">
    <source>
        <dbReference type="PROSITE-ProRule" id="PRU00050"/>
    </source>
</evidence>
<dbReference type="PROSITE" id="PS50122">
    <property type="entry name" value="CHEB"/>
    <property type="match status" value="1"/>
</dbReference>
<organism evidence="6 7">
    <name type="scientific">Methylobacterium soli</name>
    <dbReference type="NCBI Taxonomy" id="553447"/>
    <lineage>
        <taxon>Bacteria</taxon>
        <taxon>Pseudomonadati</taxon>
        <taxon>Pseudomonadota</taxon>
        <taxon>Alphaproteobacteria</taxon>
        <taxon>Hyphomicrobiales</taxon>
        <taxon>Methylobacteriaceae</taxon>
        <taxon>Methylobacterium</taxon>
    </lineage>
</organism>
<keyword evidence="4" id="KW-0145">Chemotaxis</keyword>
<dbReference type="SUPFAM" id="SSF52738">
    <property type="entry name" value="Methylesterase CheB, C-terminal domain"/>
    <property type="match status" value="1"/>
</dbReference>
<keyword evidence="1 4" id="KW-0378">Hydrolase</keyword>
<proteinExistence type="predicted"/>